<dbReference type="Proteomes" id="UP000245638">
    <property type="component" value="Unassembled WGS sequence"/>
</dbReference>
<proteinExistence type="predicted"/>
<organism evidence="1 2">
    <name type="scientific">Acidianus hospitalis</name>
    <dbReference type="NCBI Taxonomy" id="563177"/>
    <lineage>
        <taxon>Archaea</taxon>
        <taxon>Thermoproteota</taxon>
        <taxon>Thermoprotei</taxon>
        <taxon>Sulfolobales</taxon>
        <taxon>Sulfolobaceae</taxon>
        <taxon>Acidianus</taxon>
    </lineage>
</organism>
<dbReference type="EMBL" id="QEFD01000031">
    <property type="protein sequence ID" value="PVU77401.1"/>
    <property type="molecule type" value="Genomic_DNA"/>
</dbReference>
<evidence type="ECO:0000313" key="1">
    <source>
        <dbReference type="EMBL" id="PVU77401.1"/>
    </source>
</evidence>
<dbReference type="AlphaFoldDB" id="A0A2T9XBE0"/>
<comment type="caution">
    <text evidence="1">The sequence shown here is derived from an EMBL/GenBank/DDBJ whole genome shotgun (WGS) entry which is preliminary data.</text>
</comment>
<accession>A0A2T9XBE0</accession>
<dbReference type="RefSeq" id="WP_013774919.1">
    <property type="nucleotide sequence ID" value="NC_015518.1"/>
</dbReference>
<dbReference type="OMA" id="DESWRYF"/>
<sequence>MEEAINLAKMGKPLTAMLLIKSYVQEKIEEGKDVNKMDKICRDLISAILATPSINDESWRVFVPSPSLEEIEAVVQKVKECLG</sequence>
<protein>
    <submittedName>
        <fullName evidence="1">Uncharacterized protein</fullName>
    </submittedName>
</protein>
<gene>
    <name evidence="1" type="ORF">DDW13_00855</name>
</gene>
<reference evidence="1 2" key="1">
    <citation type="journal article" date="2015" name="Appl. Environ. Microbiol.">
        <title>Nanoarchaeota, Their Sulfolobales Host, and Nanoarchaeota Virus Distribution across Yellowstone National Park Hot Springs.</title>
        <authorList>
            <person name="Munson-McGee J.H."/>
            <person name="Field E.K."/>
            <person name="Bateson M."/>
            <person name="Rooney C."/>
            <person name="Stepanauskas R."/>
            <person name="Young M.J."/>
        </authorList>
    </citation>
    <scope>NUCLEOTIDE SEQUENCE [LARGE SCALE GENOMIC DNA]</scope>
    <source>
        <strain evidence="1">SCGC AC-742_N10</strain>
    </source>
</reference>
<evidence type="ECO:0000313" key="2">
    <source>
        <dbReference type="Proteomes" id="UP000245638"/>
    </source>
</evidence>
<name>A0A2T9XBE0_9CREN</name>